<feature type="chain" id="PRO_5002942191" evidence="2">
    <location>
        <begin position="22"/>
        <end position="101"/>
    </location>
</feature>
<protein>
    <submittedName>
        <fullName evidence="3">Uncharacterized protein</fullName>
    </submittedName>
</protein>
<keyword evidence="4" id="KW-1185">Reference proteome</keyword>
<evidence type="ECO:0000313" key="3">
    <source>
        <dbReference type="EMBL" id="CAY69932.1"/>
    </source>
</evidence>
<dbReference type="AlphaFoldDB" id="C4R358"/>
<dbReference type="HOGENOM" id="CLU_2292701_0_0_1"/>
<feature type="signal peptide" evidence="2">
    <location>
        <begin position="1"/>
        <end position="21"/>
    </location>
</feature>
<keyword evidence="2" id="KW-0732">Signal</keyword>
<gene>
    <name evidence="3" type="ordered locus">PAS_chr2-2_0004</name>
</gene>
<feature type="region of interest" description="Disordered" evidence="1">
    <location>
        <begin position="60"/>
        <end position="101"/>
    </location>
</feature>
<organism evidence="3 4">
    <name type="scientific">Komagataella phaffii (strain GS115 / ATCC 20864)</name>
    <name type="common">Yeast</name>
    <name type="synonym">Pichia pastoris</name>
    <dbReference type="NCBI Taxonomy" id="644223"/>
    <lineage>
        <taxon>Eukaryota</taxon>
        <taxon>Fungi</taxon>
        <taxon>Dikarya</taxon>
        <taxon>Ascomycota</taxon>
        <taxon>Saccharomycotina</taxon>
        <taxon>Pichiomycetes</taxon>
        <taxon>Pichiales</taxon>
        <taxon>Pichiaceae</taxon>
        <taxon>Komagataella</taxon>
    </lineage>
</organism>
<dbReference type="InParanoid" id="C4R358"/>
<sequence length="101" mass="11152">MARSGSLLSSVLLGGGSVCKAVVLARPAVTRGSILTFRSFSMLGILRFARRLAHKEGGSWTKLVSRRTTRDNPNPRRGPPDLSRSVPERSFETPTYYNVFQ</sequence>
<reference evidence="3 4" key="1">
    <citation type="journal article" date="2009" name="Nat. Biotechnol.">
        <title>Genome sequence of the recombinant protein production host Pichia pastoris.</title>
        <authorList>
            <person name="De Schutter K."/>
            <person name="Lin Y.C."/>
            <person name="Tiels P."/>
            <person name="Van Hecke A."/>
            <person name="Glinka S."/>
            <person name="Weber-Lehmann J."/>
            <person name="Rouze P."/>
            <person name="Van de Peer Y."/>
            <person name="Callewaert N."/>
        </authorList>
    </citation>
    <scope>NUCLEOTIDE SEQUENCE [LARGE SCALE GENOMIC DNA]</scope>
    <source>
        <strain evidence="4">GS115 / ATCC 20864</strain>
    </source>
</reference>
<dbReference type="EMBL" id="FN392320">
    <property type="protein sequence ID" value="CAY69932.1"/>
    <property type="molecule type" value="Genomic_DNA"/>
</dbReference>
<proteinExistence type="predicted"/>
<feature type="compositionally biased region" description="Polar residues" evidence="1">
    <location>
        <begin position="92"/>
        <end position="101"/>
    </location>
</feature>
<evidence type="ECO:0000256" key="1">
    <source>
        <dbReference type="SAM" id="MobiDB-lite"/>
    </source>
</evidence>
<dbReference type="KEGG" id="ppa:PAS_chr2-2_0004"/>
<dbReference type="RefSeq" id="XP_002492212.1">
    <property type="nucleotide sequence ID" value="XM_002492167.1"/>
</dbReference>
<evidence type="ECO:0000313" key="4">
    <source>
        <dbReference type="Proteomes" id="UP000000314"/>
    </source>
</evidence>
<dbReference type="GeneID" id="8198964"/>
<evidence type="ECO:0000256" key="2">
    <source>
        <dbReference type="SAM" id="SignalP"/>
    </source>
</evidence>
<dbReference type="Proteomes" id="UP000000314">
    <property type="component" value="Chromosome 2"/>
</dbReference>
<name>C4R358_KOMPG</name>
<accession>C4R358</accession>